<dbReference type="GO" id="GO:0005737">
    <property type="term" value="C:cytoplasm"/>
    <property type="evidence" value="ECO:0007669"/>
    <property type="project" value="TreeGrafter"/>
</dbReference>
<keyword evidence="6" id="KW-0547">Nucleotide-binding</keyword>
<evidence type="ECO:0000256" key="9">
    <source>
        <dbReference type="ARBA" id="ARBA00023134"/>
    </source>
</evidence>
<dbReference type="InterPro" id="IPR050216">
    <property type="entry name" value="LRR_domain-containing"/>
</dbReference>
<dbReference type="Pfam" id="PF23598">
    <property type="entry name" value="LRR_14"/>
    <property type="match status" value="2"/>
</dbReference>
<keyword evidence="14" id="KW-1185">Reference proteome</keyword>
<comment type="catalytic activity">
    <reaction evidence="11">
        <text>L-seryl-[protein] + ATP = O-phospho-L-seryl-[protein] + ADP + H(+)</text>
        <dbReference type="Rhea" id="RHEA:17989"/>
        <dbReference type="Rhea" id="RHEA-COMP:9863"/>
        <dbReference type="Rhea" id="RHEA-COMP:11604"/>
        <dbReference type="ChEBI" id="CHEBI:15378"/>
        <dbReference type="ChEBI" id="CHEBI:29999"/>
        <dbReference type="ChEBI" id="CHEBI:30616"/>
        <dbReference type="ChEBI" id="CHEBI:83421"/>
        <dbReference type="ChEBI" id="CHEBI:456216"/>
        <dbReference type="EC" id="2.7.11.1"/>
    </reaction>
</comment>
<dbReference type="AlphaFoldDB" id="A0A1Z4C1U0"/>
<dbReference type="PANTHER" id="PTHR48051">
    <property type="match status" value="1"/>
</dbReference>
<dbReference type="PRINTS" id="PR00449">
    <property type="entry name" value="RASTRNSFRMNG"/>
</dbReference>
<dbReference type="EMBL" id="CP022129">
    <property type="protein sequence ID" value="ASF47503.1"/>
    <property type="molecule type" value="Genomic_DNA"/>
</dbReference>
<dbReference type="Gene3D" id="1.10.10.2200">
    <property type="match status" value="1"/>
</dbReference>
<reference evidence="13 14" key="1">
    <citation type="submission" date="2017-06" db="EMBL/GenBank/DDBJ databases">
        <title>Genome Sequencing of the methanotroph Methylovulum psychrotolerants str. HV10-M2 isolated from a high-altitude environment.</title>
        <authorList>
            <person name="Mateos-Rivera A."/>
        </authorList>
    </citation>
    <scope>NUCLEOTIDE SEQUENCE [LARGE SCALE GENOMIC DNA]</scope>
    <source>
        <strain evidence="13 14">HV10_M2</strain>
    </source>
</reference>
<dbReference type="Gene3D" id="1.10.10.10">
    <property type="entry name" value="Winged helix-like DNA-binding domain superfamily/Winged helix DNA-binding domain"/>
    <property type="match status" value="1"/>
</dbReference>
<keyword evidence="5" id="KW-0677">Repeat</keyword>
<dbReference type="GO" id="GO:0005525">
    <property type="term" value="F:GTP binding"/>
    <property type="evidence" value="ECO:0007669"/>
    <property type="project" value="InterPro"/>
</dbReference>
<dbReference type="SMART" id="SM00175">
    <property type="entry name" value="RAB"/>
    <property type="match status" value="1"/>
</dbReference>
<dbReference type="SMART" id="SM00364">
    <property type="entry name" value="LRR_BAC"/>
    <property type="match status" value="6"/>
</dbReference>
<keyword evidence="2" id="KW-0723">Serine/threonine-protein kinase</keyword>
<evidence type="ECO:0000259" key="12">
    <source>
        <dbReference type="PROSITE" id="PS51424"/>
    </source>
</evidence>
<keyword evidence="4" id="KW-0808">Transferase</keyword>
<dbReference type="Pfam" id="PF25497">
    <property type="entry name" value="COR-B"/>
    <property type="match status" value="1"/>
</dbReference>
<dbReference type="PROSITE" id="PS51419">
    <property type="entry name" value="RAB"/>
    <property type="match status" value="1"/>
</dbReference>
<dbReference type="Gene3D" id="3.40.50.300">
    <property type="entry name" value="P-loop containing nucleotide triphosphate hydrolases"/>
    <property type="match status" value="1"/>
</dbReference>
<dbReference type="NCBIfam" id="TIGR00231">
    <property type="entry name" value="small_GTP"/>
    <property type="match status" value="1"/>
</dbReference>
<dbReference type="InterPro" id="IPR020859">
    <property type="entry name" value="ROC"/>
</dbReference>
<dbReference type="Gene3D" id="3.80.10.10">
    <property type="entry name" value="Ribonuclease Inhibitor"/>
    <property type="match status" value="2"/>
</dbReference>
<dbReference type="GO" id="GO:0005524">
    <property type="term" value="F:ATP binding"/>
    <property type="evidence" value="ECO:0007669"/>
    <property type="project" value="UniProtKB-KW"/>
</dbReference>
<gene>
    <name evidence="13" type="ORF">CEK71_16335</name>
</gene>
<evidence type="ECO:0000313" key="13">
    <source>
        <dbReference type="EMBL" id="ASF47503.1"/>
    </source>
</evidence>
<evidence type="ECO:0000256" key="6">
    <source>
        <dbReference type="ARBA" id="ARBA00022741"/>
    </source>
</evidence>
<dbReference type="Pfam" id="PF16095">
    <property type="entry name" value="COR-A"/>
    <property type="match status" value="1"/>
</dbReference>
<dbReference type="OrthoDB" id="6309115at2"/>
<evidence type="ECO:0000313" key="14">
    <source>
        <dbReference type="Proteomes" id="UP000197019"/>
    </source>
</evidence>
<dbReference type="SUPFAM" id="SSF52058">
    <property type="entry name" value="L domain-like"/>
    <property type="match status" value="1"/>
</dbReference>
<keyword evidence="3" id="KW-0433">Leucine-rich repeat</keyword>
<dbReference type="Proteomes" id="UP000197019">
    <property type="component" value="Chromosome"/>
</dbReference>
<keyword evidence="9" id="KW-0342">GTP-binding</keyword>
<dbReference type="InterPro" id="IPR001611">
    <property type="entry name" value="Leu-rich_rpt"/>
</dbReference>
<dbReference type="KEGG" id="mpsy:CEK71_16335"/>
<dbReference type="InterPro" id="IPR032171">
    <property type="entry name" value="COR-A"/>
</dbReference>
<sequence length="806" mass="92265">MTKAELLEIIHRAEEEQWLELNLSGQEITELPPEIGQLQALQSLYLTENQLSHLPPEIGQLQALQMLDLGKNQLSHLPPEIGQLQALKKLYLWNNQLSQLPSEIGLLQTLQQLILWGNRLNQLFPEMWKLQFLQALNLGKNQLSHLRSEIGQLQALQSLFLEGNQLNHLPPEIGQLQSLQILNLRGNQLRNLPLEIGQLQALQRLDLSNNPLDDSEKPFKPLKNLRVLDLRDTSASLPTILARLKKQGDGIYIPQHSRDLPEDFLEHNSWEIYDYLTAGEGQLLPLNEAKLLLLGDGTVGKSSLVHYLLHNKFARKTKTEGIDRLQWKGLTVNDHQIRLNIWDFGGQEILHATHQFFLTKRSIYILVLDARHGEQESRLEYWLKLIQSFGGDSPVLVVTNKTDEEHRLTLNHRFLQDKYPNIIGFYPTSCRTGAGIPELKTRIIGTVAKLPHIHDQMPASWFKLKNSLERRKENYLSYEAYQALCAKQKITEADSQNTLCGFLHDLGIVLNFRDDNRFDRLRETNVLNPEWVTNAAYKLLNNVELCKNHGVFSKSDLANLLDAKNYPSPKEHQFIIDMLQKFEMCFPLADTDNNYLIPQLLPNNEPDLGWDKANSLRFEFHYDILPHSVFSRCIVRLHEIISQKTYWRTGVVLQHDGNKALVTADIEDKKIFIWVSGNPTTRRELLAIIRKELQHIHRTIKGLSAKARIPYKHITVDYQHLLDLEAMGQTTYIPEGLKEVIQVQALLSGVDLPKTQPAVTINQNITNSTIHGSILAAEAISDSLNTVQQADTQPDLKDILNELLQN</sequence>
<feature type="domain" description="Roc" evidence="12">
    <location>
        <begin position="282"/>
        <end position="450"/>
    </location>
</feature>
<comment type="catalytic activity">
    <reaction evidence="10">
        <text>L-threonyl-[protein] + ATP = O-phospho-L-threonyl-[protein] + ADP + H(+)</text>
        <dbReference type="Rhea" id="RHEA:46608"/>
        <dbReference type="Rhea" id="RHEA-COMP:11060"/>
        <dbReference type="Rhea" id="RHEA-COMP:11605"/>
        <dbReference type="ChEBI" id="CHEBI:15378"/>
        <dbReference type="ChEBI" id="CHEBI:30013"/>
        <dbReference type="ChEBI" id="CHEBI:30616"/>
        <dbReference type="ChEBI" id="CHEBI:61977"/>
        <dbReference type="ChEBI" id="CHEBI:456216"/>
        <dbReference type="EC" id="2.7.11.1"/>
    </reaction>
</comment>
<keyword evidence="7" id="KW-0418">Kinase</keyword>
<dbReference type="PROSITE" id="PS51450">
    <property type="entry name" value="LRR"/>
    <property type="match status" value="4"/>
</dbReference>
<dbReference type="InterPro" id="IPR036388">
    <property type="entry name" value="WH-like_DNA-bd_sf"/>
</dbReference>
<dbReference type="SMART" id="SM00369">
    <property type="entry name" value="LRR_TYP"/>
    <property type="match status" value="6"/>
</dbReference>
<dbReference type="InterPro" id="IPR055414">
    <property type="entry name" value="LRR_R13L4/SHOC2-like"/>
</dbReference>
<dbReference type="SMART" id="SM00173">
    <property type="entry name" value="RAS"/>
    <property type="match status" value="1"/>
</dbReference>
<dbReference type="Gene3D" id="3.30.310.200">
    <property type="match status" value="1"/>
</dbReference>
<keyword evidence="8" id="KW-0067">ATP-binding</keyword>
<evidence type="ECO:0000256" key="5">
    <source>
        <dbReference type="ARBA" id="ARBA00022737"/>
    </source>
</evidence>
<dbReference type="PROSITE" id="PS51424">
    <property type="entry name" value="ROC"/>
    <property type="match status" value="1"/>
</dbReference>
<dbReference type="InterPro" id="IPR057263">
    <property type="entry name" value="COR-B"/>
</dbReference>
<dbReference type="InterPro" id="IPR003591">
    <property type="entry name" value="Leu-rich_rpt_typical-subtyp"/>
</dbReference>
<evidence type="ECO:0000256" key="4">
    <source>
        <dbReference type="ARBA" id="ARBA00022679"/>
    </source>
</evidence>
<dbReference type="RefSeq" id="WP_088620375.1">
    <property type="nucleotide sequence ID" value="NZ_CP022129.1"/>
</dbReference>
<name>A0A1Z4C1U0_9GAMM</name>
<evidence type="ECO:0000256" key="1">
    <source>
        <dbReference type="ARBA" id="ARBA00012513"/>
    </source>
</evidence>
<evidence type="ECO:0000256" key="11">
    <source>
        <dbReference type="ARBA" id="ARBA00048679"/>
    </source>
</evidence>
<dbReference type="GO" id="GO:0004674">
    <property type="term" value="F:protein serine/threonine kinase activity"/>
    <property type="evidence" value="ECO:0007669"/>
    <property type="project" value="UniProtKB-KW"/>
</dbReference>
<proteinExistence type="predicted"/>
<dbReference type="InterPro" id="IPR032675">
    <property type="entry name" value="LRR_dom_sf"/>
</dbReference>
<accession>A0A1Z4C1U0</accession>
<dbReference type="SUPFAM" id="SSF52540">
    <property type="entry name" value="P-loop containing nucleoside triphosphate hydrolases"/>
    <property type="match status" value="1"/>
</dbReference>
<dbReference type="InterPro" id="IPR005225">
    <property type="entry name" value="Small_GTP-bd"/>
</dbReference>
<evidence type="ECO:0000256" key="8">
    <source>
        <dbReference type="ARBA" id="ARBA00022840"/>
    </source>
</evidence>
<evidence type="ECO:0000256" key="7">
    <source>
        <dbReference type="ARBA" id="ARBA00022777"/>
    </source>
</evidence>
<dbReference type="InterPro" id="IPR027417">
    <property type="entry name" value="P-loop_NTPase"/>
</dbReference>
<evidence type="ECO:0000256" key="3">
    <source>
        <dbReference type="ARBA" id="ARBA00022614"/>
    </source>
</evidence>
<protein>
    <recommendedName>
        <fullName evidence="1">non-specific serine/threonine protein kinase</fullName>
        <ecNumber evidence="1">2.7.11.1</ecNumber>
    </recommendedName>
</protein>
<evidence type="ECO:0000256" key="10">
    <source>
        <dbReference type="ARBA" id="ARBA00047899"/>
    </source>
</evidence>
<evidence type="ECO:0000256" key="2">
    <source>
        <dbReference type="ARBA" id="ARBA00022527"/>
    </source>
</evidence>
<organism evidence="13 14">
    <name type="scientific">Methylovulum psychrotolerans</name>
    <dbReference type="NCBI Taxonomy" id="1704499"/>
    <lineage>
        <taxon>Bacteria</taxon>
        <taxon>Pseudomonadati</taxon>
        <taxon>Pseudomonadota</taxon>
        <taxon>Gammaproteobacteria</taxon>
        <taxon>Methylococcales</taxon>
        <taxon>Methylococcaceae</taxon>
        <taxon>Methylovulum</taxon>
    </lineage>
</organism>
<dbReference type="PANTHER" id="PTHR48051:SF39">
    <property type="entry name" value="P53-INDUCED DEATH DOMAIN PROTEIN 1"/>
    <property type="match status" value="1"/>
</dbReference>
<dbReference type="Pfam" id="PF08477">
    <property type="entry name" value="Roc"/>
    <property type="match status" value="1"/>
</dbReference>
<dbReference type="EC" id="2.7.11.1" evidence="1"/>